<evidence type="ECO:0000256" key="1">
    <source>
        <dbReference type="ARBA" id="ARBA00022491"/>
    </source>
</evidence>
<dbReference type="RefSeq" id="WP_221871256.1">
    <property type="nucleotide sequence ID" value="NZ_JACWFH010000007.1"/>
</dbReference>
<dbReference type="SUPFAM" id="SSF48498">
    <property type="entry name" value="Tetracyclin repressor-like, C-terminal domain"/>
    <property type="match status" value="1"/>
</dbReference>
<dbReference type="PANTHER" id="PTHR43479">
    <property type="entry name" value="ACREF/ENVCD OPERON REPRESSOR-RELATED"/>
    <property type="match status" value="1"/>
</dbReference>
<feature type="domain" description="HTH tetR-type" evidence="4">
    <location>
        <begin position="14"/>
        <end position="74"/>
    </location>
</feature>
<dbReference type="Gene3D" id="1.10.10.60">
    <property type="entry name" value="Homeodomain-like"/>
    <property type="match status" value="1"/>
</dbReference>
<organism evidence="5 6">
    <name type="scientific">Mesobacillus maritimus</name>
    <dbReference type="NCBI Taxonomy" id="1643336"/>
    <lineage>
        <taxon>Bacteria</taxon>
        <taxon>Bacillati</taxon>
        <taxon>Bacillota</taxon>
        <taxon>Bacilli</taxon>
        <taxon>Bacillales</taxon>
        <taxon>Bacillaceae</taxon>
        <taxon>Mesobacillus</taxon>
    </lineage>
</organism>
<dbReference type="InterPro" id="IPR001647">
    <property type="entry name" value="HTH_TetR"/>
</dbReference>
<dbReference type="EMBL" id="JACWFH010000007">
    <property type="protein sequence ID" value="MBY0095877.1"/>
    <property type="molecule type" value="Genomic_DNA"/>
</dbReference>
<name>A0ABS7K0U9_9BACI</name>
<accession>A0ABS7K0U9</accession>
<dbReference type="PROSITE" id="PS50977">
    <property type="entry name" value="HTH_TETR_2"/>
    <property type="match status" value="1"/>
</dbReference>
<keyword evidence="6" id="KW-1185">Reference proteome</keyword>
<dbReference type="Pfam" id="PF00440">
    <property type="entry name" value="TetR_N"/>
    <property type="match status" value="1"/>
</dbReference>
<dbReference type="Gene3D" id="1.10.357.10">
    <property type="entry name" value="Tetracycline Repressor, domain 2"/>
    <property type="match status" value="1"/>
</dbReference>
<gene>
    <name evidence="5" type="ORF">H0185_03540</name>
</gene>
<evidence type="ECO:0000313" key="5">
    <source>
        <dbReference type="EMBL" id="MBY0095877.1"/>
    </source>
</evidence>
<reference evidence="5 6" key="1">
    <citation type="submission" date="2020-07" db="EMBL/GenBank/DDBJ databases">
        <title>Fungal Genomes of the International Space Station.</title>
        <authorList>
            <person name="Seuylemezian A."/>
            <person name="Singh N.K."/>
            <person name="Wood J."/>
            <person name="Venkateswaran K."/>
        </authorList>
    </citation>
    <scope>NUCLEOTIDE SEQUENCE [LARGE SCALE GENOMIC DNA]</scope>
    <source>
        <strain evidence="5 6">PL-B2</strain>
    </source>
</reference>
<dbReference type="SUPFAM" id="SSF46689">
    <property type="entry name" value="Homeodomain-like"/>
    <property type="match status" value="1"/>
</dbReference>
<dbReference type="Proteomes" id="UP000769780">
    <property type="component" value="Unassembled WGS sequence"/>
</dbReference>
<evidence type="ECO:0000256" key="2">
    <source>
        <dbReference type="ARBA" id="ARBA00023125"/>
    </source>
</evidence>
<protein>
    <submittedName>
        <fullName evidence="5">TetR/AcrR family transcriptional regulator</fullName>
    </submittedName>
</protein>
<evidence type="ECO:0000256" key="3">
    <source>
        <dbReference type="PROSITE-ProRule" id="PRU00335"/>
    </source>
</evidence>
<keyword evidence="2 3" id="KW-0238">DNA-binding</keyword>
<dbReference type="PANTHER" id="PTHR43479:SF7">
    <property type="entry name" value="TETR-FAMILY TRANSCRIPTIONAL REGULATOR"/>
    <property type="match status" value="1"/>
</dbReference>
<dbReference type="InterPro" id="IPR009057">
    <property type="entry name" value="Homeodomain-like_sf"/>
</dbReference>
<evidence type="ECO:0000313" key="6">
    <source>
        <dbReference type="Proteomes" id="UP000769780"/>
    </source>
</evidence>
<evidence type="ECO:0000259" key="4">
    <source>
        <dbReference type="PROSITE" id="PS50977"/>
    </source>
</evidence>
<keyword evidence="1" id="KW-0678">Repressor</keyword>
<proteinExistence type="predicted"/>
<sequence length="205" mass="23688">MEREQTDKRKMRGESSKSKIIEAGKTLFLENGYKDTTISMISKQAKTGYGTAYTHFPGGKEEIFFIIIDEILKEFYQIASVAYHVNSKEDSLILTRGNIEMFLKLAIKHQQALKVFHEAIGVSHIINEKWEEFIEKFIKRISINIQQAMDKGLTHHGDFDPEVVAGVLFYTGEKYMWKIALNKTDKDYRTISESLAQMYVNGLYK</sequence>
<feature type="DNA-binding region" description="H-T-H motif" evidence="3">
    <location>
        <begin position="37"/>
        <end position="56"/>
    </location>
</feature>
<dbReference type="InterPro" id="IPR036271">
    <property type="entry name" value="Tet_transcr_reg_TetR-rel_C_sf"/>
</dbReference>
<dbReference type="InterPro" id="IPR050624">
    <property type="entry name" value="HTH-type_Tx_Regulator"/>
</dbReference>
<comment type="caution">
    <text evidence="5">The sequence shown here is derived from an EMBL/GenBank/DDBJ whole genome shotgun (WGS) entry which is preliminary data.</text>
</comment>